<evidence type="ECO:0000256" key="1">
    <source>
        <dbReference type="ARBA" id="ARBA00001947"/>
    </source>
</evidence>
<keyword evidence="10" id="KW-1015">Disulfide bond</keyword>
<dbReference type="GO" id="GO:0004181">
    <property type="term" value="F:metallocarboxypeptidase activity"/>
    <property type="evidence" value="ECO:0007669"/>
    <property type="project" value="InterPro"/>
</dbReference>
<dbReference type="GO" id="GO:0008270">
    <property type="term" value="F:zinc ion binding"/>
    <property type="evidence" value="ECO:0007669"/>
    <property type="project" value="InterPro"/>
</dbReference>
<evidence type="ECO:0000256" key="12">
    <source>
        <dbReference type="SAM" id="SignalP"/>
    </source>
</evidence>
<keyword evidence="9" id="KW-0482">Metalloprotease</keyword>
<evidence type="ECO:0000256" key="11">
    <source>
        <dbReference type="PROSITE-ProRule" id="PRU01379"/>
    </source>
</evidence>
<dbReference type="SMART" id="SM00631">
    <property type="entry name" value="Zn_pept"/>
    <property type="match status" value="1"/>
</dbReference>
<keyword evidence="7" id="KW-0378">Hydrolase</keyword>
<dbReference type="GO" id="GO:0005615">
    <property type="term" value="C:extracellular space"/>
    <property type="evidence" value="ECO:0007669"/>
    <property type="project" value="TreeGrafter"/>
</dbReference>
<dbReference type="InterPro" id="IPR057246">
    <property type="entry name" value="CARBOXYPEPT_ZN_1"/>
</dbReference>
<dbReference type="InterPro" id="IPR000834">
    <property type="entry name" value="Peptidase_M14"/>
</dbReference>
<keyword evidence="3" id="KW-0121">Carboxypeptidase</keyword>
<protein>
    <recommendedName>
        <fullName evidence="13">Peptidase M14 domain-containing protein</fullName>
    </recommendedName>
</protein>
<evidence type="ECO:0000256" key="9">
    <source>
        <dbReference type="ARBA" id="ARBA00023049"/>
    </source>
</evidence>
<evidence type="ECO:0000256" key="6">
    <source>
        <dbReference type="ARBA" id="ARBA00022729"/>
    </source>
</evidence>
<gene>
    <name evidence="14" type="ORF">MCOS_LOCUS3694</name>
</gene>
<dbReference type="GO" id="GO:0006508">
    <property type="term" value="P:proteolysis"/>
    <property type="evidence" value="ECO:0007669"/>
    <property type="project" value="UniProtKB-KW"/>
</dbReference>
<dbReference type="PANTHER" id="PTHR11705:SF91">
    <property type="entry name" value="FI01817P-RELATED"/>
    <property type="match status" value="1"/>
</dbReference>
<dbReference type="STRING" id="53468.A0A0R3U9U5"/>
<evidence type="ECO:0000256" key="3">
    <source>
        <dbReference type="ARBA" id="ARBA00022645"/>
    </source>
</evidence>
<feature type="signal peptide" evidence="12">
    <location>
        <begin position="1"/>
        <end position="19"/>
    </location>
</feature>
<evidence type="ECO:0000256" key="8">
    <source>
        <dbReference type="ARBA" id="ARBA00022833"/>
    </source>
</evidence>
<reference evidence="14 15" key="1">
    <citation type="submission" date="2018-10" db="EMBL/GenBank/DDBJ databases">
        <authorList>
            <consortium name="Pathogen Informatics"/>
        </authorList>
    </citation>
    <scope>NUCLEOTIDE SEQUENCE [LARGE SCALE GENOMIC DNA]</scope>
</reference>
<dbReference type="PROSITE" id="PS52035">
    <property type="entry name" value="PEPTIDASE_M14"/>
    <property type="match status" value="1"/>
</dbReference>
<evidence type="ECO:0000313" key="14">
    <source>
        <dbReference type="EMBL" id="VDD77691.1"/>
    </source>
</evidence>
<comment type="cofactor">
    <cofactor evidence="1">
        <name>Zn(2+)</name>
        <dbReference type="ChEBI" id="CHEBI:29105"/>
    </cofactor>
</comment>
<dbReference type="Gene3D" id="3.30.70.340">
    <property type="entry name" value="Metallocarboxypeptidase-like"/>
    <property type="match status" value="1"/>
</dbReference>
<dbReference type="SUPFAM" id="SSF53187">
    <property type="entry name" value="Zn-dependent exopeptidases"/>
    <property type="match status" value="1"/>
</dbReference>
<name>A0A0R3U9U5_MESCO</name>
<accession>A0A0R3U9U5</accession>
<dbReference type="AlphaFoldDB" id="A0A0R3U9U5"/>
<dbReference type="PRINTS" id="PR00765">
    <property type="entry name" value="CRBOXYPTASEA"/>
</dbReference>
<feature type="active site" description="Proton donor/acceptor" evidence="11">
    <location>
        <position position="416"/>
    </location>
</feature>
<dbReference type="FunFam" id="3.40.630.10:FF:000084">
    <property type="entry name" value="Carboxypeptidase B2"/>
    <property type="match status" value="1"/>
</dbReference>
<dbReference type="Proteomes" id="UP000267029">
    <property type="component" value="Unassembled WGS sequence"/>
</dbReference>
<dbReference type="Pfam" id="PF02244">
    <property type="entry name" value="Propep_M14"/>
    <property type="match status" value="1"/>
</dbReference>
<proteinExistence type="inferred from homology"/>
<dbReference type="PROSITE" id="PS00132">
    <property type="entry name" value="CARBOXYPEPT_ZN_1"/>
    <property type="match status" value="1"/>
</dbReference>
<evidence type="ECO:0000259" key="13">
    <source>
        <dbReference type="PROSITE" id="PS52035"/>
    </source>
</evidence>
<dbReference type="EMBL" id="UXSR01000931">
    <property type="protein sequence ID" value="VDD77691.1"/>
    <property type="molecule type" value="Genomic_DNA"/>
</dbReference>
<evidence type="ECO:0000256" key="7">
    <source>
        <dbReference type="ARBA" id="ARBA00022801"/>
    </source>
</evidence>
<dbReference type="SUPFAM" id="SSF54897">
    <property type="entry name" value="Protease propeptides/inhibitors"/>
    <property type="match status" value="1"/>
</dbReference>
<dbReference type="InterPro" id="IPR036990">
    <property type="entry name" value="M14A-like_propep"/>
</dbReference>
<keyword evidence="8" id="KW-0862">Zinc</keyword>
<dbReference type="InterPro" id="IPR003146">
    <property type="entry name" value="M14A_act_pep"/>
</dbReference>
<organism evidence="14 15">
    <name type="scientific">Mesocestoides corti</name>
    <name type="common">Flatworm</name>
    <dbReference type="NCBI Taxonomy" id="53468"/>
    <lineage>
        <taxon>Eukaryota</taxon>
        <taxon>Metazoa</taxon>
        <taxon>Spiralia</taxon>
        <taxon>Lophotrochozoa</taxon>
        <taxon>Platyhelminthes</taxon>
        <taxon>Cestoda</taxon>
        <taxon>Eucestoda</taxon>
        <taxon>Cyclophyllidea</taxon>
        <taxon>Mesocestoididae</taxon>
        <taxon>Mesocestoides</taxon>
    </lineage>
</organism>
<keyword evidence="15" id="KW-1185">Reference proteome</keyword>
<evidence type="ECO:0000256" key="4">
    <source>
        <dbReference type="ARBA" id="ARBA00022670"/>
    </source>
</evidence>
<comment type="similarity">
    <text evidence="2 11">Belongs to the peptidase M14 family.</text>
</comment>
<keyword evidence="4" id="KW-0645">Protease</keyword>
<evidence type="ECO:0000256" key="2">
    <source>
        <dbReference type="ARBA" id="ARBA00005988"/>
    </source>
</evidence>
<evidence type="ECO:0000313" key="15">
    <source>
        <dbReference type="Proteomes" id="UP000267029"/>
    </source>
</evidence>
<evidence type="ECO:0000256" key="5">
    <source>
        <dbReference type="ARBA" id="ARBA00022723"/>
    </source>
</evidence>
<keyword evidence="5" id="KW-0479">Metal-binding</keyword>
<sequence length="451" mass="51561">MPRWASLLAILLLFRIVGCYDDQYRGSQIYRLQIPETAVDSVMEALVSGEDTSVYDVLRSPRTRGDYADVMVKSTALDDFKGIITTHKVDAQLIDEDVERSIRRAKRENSQALSRSRSRRSVGKRLTHHVYLPFNVVRVYGLKYDTTNPPQLCKLTLNHLTMFDLLKMEAVLHEIAQDYQFVSLEELGKTVENRSIWLLKISMNKSLPIIWIDAGIHAREWIAPATAFYLIDRLLSRDGASMLRKYQFYIAPQINPDGYVYSFSRSRYWRKNRNQTGHSECYGIDLNRNFPFRWGYSGSSSNPCSDTFKGLRGGDQAETRSIITKLSSIANQTKLYLTLHSYGQYILTPYGFQRGLHPANYDELMRLALKIIYKVWKKCGDVYTTGSSADLLYAASGASDDFACGHLNIPYIYTVELPDEGAYNFLLPPAYIPLVGKEMWTALGVLVEYMK</sequence>
<dbReference type="CDD" id="cd03860">
    <property type="entry name" value="M14_CP_A-B_like"/>
    <property type="match status" value="1"/>
</dbReference>
<dbReference type="PANTHER" id="PTHR11705">
    <property type="entry name" value="PROTEASE FAMILY M14 CARBOXYPEPTIDASE A,B"/>
    <property type="match status" value="1"/>
</dbReference>
<evidence type="ECO:0000256" key="10">
    <source>
        <dbReference type="ARBA" id="ARBA00023157"/>
    </source>
</evidence>
<feature type="chain" id="PRO_5030017464" description="Peptidase M14 domain-containing protein" evidence="12">
    <location>
        <begin position="20"/>
        <end position="451"/>
    </location>
</feature>
<feature type="domain" description="Peptidase M14" evidence="13">
    <location>
        <begin position="158"/>
        <end position="450"/>
    </location>
</feature>
<dbReference type="Pfam" id="PF00246">
    <property type="entry name" value="Peptidase_M14"/>
    <property type="match status" value="1"/>
</dbReference>
<dbReference type="Gene3D" id="3.40.630.10">
    <property type="entry name" value="Zn peptidases"/>
    <property type="match status" value="1"/>
</dbReference>
<keyword evidence="6 12" id="KW-0732">Signal</keyword>
<dbReference type="OrthoDB" id="3626597at2759"/>